<protein>
    <submittedName>
        <fullName evidence="1">Uncharacterized protein</fullName>
    </submittedName>
</protein>
<dbReference type="EMBL" id="AWWI01000037">
    <property type="protein sequence ID" value="PIL21461.1"/>
    <property type="molecule type" value="Genomic_DNA"/>
</dbReference>
<sequence length="107" mass="11305">MQAAARWLATHPDDLDLHPALMAHAFAQLVEARGGTVNYQNLGAPQHRIDTQPLCARLTRTDTPHLCVVAGNPVIDTMLAALPATRAAIARYRAANNDTGPTGGDAA</sequence>
<organism evidence="1 2">
    <name type="scientific">Puniceibacterium antarcticum</name>
    <dbReference type="NCBI Taxonomy" id="1206336"/>
    <lineage>
        <taxon>Bacteria</taxon>
        <taxon>Pseudomonadati</taxon>
        <taxon>Pseudomonadota</taxon>
        <taxon>Alphaproteobacteria</taxon>
        <taxon>Rhodobacterales</taxon>
        <taxon>Paracoccaceae</taxon>
        <taxon>Puniceibacterium</taxon>
    </lineage>
</organism>
<keyword evidence="2" id="KW-1185">Reference proteome</keyword>
<name>A0A2G8RJ81_9RHOB</name>
<dbReference type="RefSeq" id="WP_099909766.1">
    <property type="nucleotide sequence ID" value="NZ_AWWI01000037.1"/>
</dbReference>
<reference evidence="1 2" key="1">
    <citation type="submission" date="2013-09" db="EMBL/GenBank/DDBJ databases">
        <title>Genome sequencing of Phaeobacter antarcticus sp. nov. SM1211.</title>
        <authorList>
            <person name="Zhang X.-Y."/>
            <person name="Liu C."/>
            <person name="Chen X.-L."/>
            <person name="Xie B.-B."/>
            <person name="Qin Q.-L."/>
            <person name="Rong J.-C."/>
            <person name="Zhang Y.-Z."/>
        </authorList>
    </citation>
    <scope>NUCLEOTIDE SEQUENCE [LARGE SCALE GENOMIC DNA]</scope>
    <source>
        <strain evidence="1 2">SM1211</strain>
    </source>
</reference>
<evidence type="ECO:0000313" key="1">
    <source>
        <dbReference type="EMBL" id="PIL21461.1"/>
    </source>
</evidence>
<dbReference type="Proteomes" id="UP000231259">
    <property type="component" value="Unassembled WGS sequence"/>
</dbReference>
<dbReference type="AlphaFoldDB" id="A0A2G8RJ81"/>
<comment type="caution">
    <text evidence="1">The sequence shown here is derived from an EMBL/GenBank/DDBJ whole genome shotgun (WGS) entry which is preliminary data.</text>
</comment>
<dbReference type="OrthoDB" id="7888215at2"/>
<proteinExistence type="predicted"/>
<gene>
    <name evidence="1" type="ORF">P775_04260</name>
</gene>
<accession>A0A2G8RJ81</accession>
<evidence type="ECO:0000313" key="2">
    <source>
        <dbReference type="Proteomes" id="UP000231259"/>
    </source>
</evidence>